<reference evidence="2" key="3">
    <citation type="submission" date="2025-09" db="UniProtKB">
        <authorList>
            <consortium name="Ensembl"/>
        </authorList>
    </citation>
    <scope>IDENTIFICATION</scope>
</reference>
<keyword evidence="3" id="KW-1185">Reference proteome</keyword>
<accession>H3B7G5</accession>
<organism evidence="2 3">
    <name type="scientific">Latimeria chalumnae</name>
    <name type="common">Coelacanth</name>
    <dbReference type="NCBI Taxonomy" id="7897"/>
    <lineage>
        <taxon>Eukaryota</taxon>
        <taxon>Metazoa</taxon>
        <taxon>Chordata</taxon>
        <taxon>Craniata</taxon>
        <taxon>Vertebrata</taxon>
        <taxon>Euteleostomi</taxon>
        <taxon>Coelacanthiformes</taxon>
        <taxon>Coelacanthidae</taxon>
        <taxon>Latimeria</taxon>
    </lineage>
</organism>
<name>H3B7G5_LATCH</name>
<dbReference type="AlphaFoldDB" id="H3B7G5"/>
<reference evidence="2" key="2">
    <citation type="submission" date="2025-08" db="UniProtKB">
        <authorList>
            <consortium name="Ensembl"/>
        </authorList>
    </citation>
    <scope>IDENTIFICATION</scope>
</reference>
<dbReference type="Proteomes" id="UP000008672">
    <property type="component" value="Unassembled WGS sequence"/>
</dbReference>
<reference evidence="3" key="1">
    <citation type="submission" date="2011-08" db="EMBL/GenBank/DDBJ databases">
        <title>The draft genome of Latimeria chalumnae.</title>
        <authorList>
            <person name="Di Palma F."/>
            <person name="Alfoldi J."/>
            <person name="Johnson J."/>
            <person name="Berlin A."/>
            <person name="Gnerre S."/>
            <person name="Jaffe D."/>
            <person name="MacCallum I."/>
            <person name="Young S."/>
            <person name="Walker B.J."/>
            <person name="Lander E."/>
            <person name="Lindblad-Toh K."/>
        </authorList>
    </citation>
    <scope>NUCLEOTIDE SEQUENCE [LARGE SCALE GENOMIC DNA]</scope>
    <source>
        <strain evidence="3">Wild caught</strain>
    </source>
</reference>
<dbReference type="InParanoid" id="H3B7G5"/>
<dbReference type="Ensembl" id="ENSLACT00000017966.1">
    <property type="protein sequence ID" value="ENSLACP00000017836.1"/>
    <property type="gene ID" value="ENSLACG00000015711.1"/>
</dbReference>
<proteinExistence type="predicted"/>
<dbReference type="EMBL" id="AFYH01084304">
    <property type="status" value="NOT_ANNOTATED_CDS"/>
    <property type="molecule type" value="Genomic_DNA"/>
</dbReference>
<feature type="region of interest" description="Disordered" evidence="1">
    <location>
        <begin position="118"/>
        <end position="165"/>
    </location>
</feature>
<feature type="compositionally biased region" description="Polar residues" evidence="1">
    <location>
        <begin position="132"/>
        <end position="141"/>
    </location>
</feature>
<dbReference type="OMA" id="AWITTEQ"/>
<evidence type="ECO:0000313" key="2">
    <source>
        <dbReference type="Ensembl" id="ENSLACP00000017836.1"/>
    </source>
</evidence>
<sequence>VAMLKGLWKKASDKSKALMAYRATALEHGFSPAQLLMGRQLRTPLPSSQPLKSSNLKDAAGQKQQELQLTFLLSSLAPGQKAWITTEQLPGSVVYHAETPRSYLVQTTRGLLQRNRIHFHSRNRPVTENVPEVQQKTSGSSAEGPEQWYRTRSGRCLKPPQKLDL</sequence>
<protein>
    <submittedName>
        <fullName evidence="2">Uncharacterized protein</fullName>
    </submittedName>
</protein>
<evidence type="ECO:0000313" key="3">
    <source>
        <dbReference type="Proteomes" id="UP000008672"/>
    </source>
</evidence>
<dbReference type="GeneTree" id="ENSGT00830000129370"/>
<evidence type="ECO:0000256" key="1">
    <source>
        <dbReference type="SAM" id="MobiDB-lite"/>
    </source>
</evidence>
<dbReference type="HOGENOM" id="CLU_1478401_0_0_1"/>